<dbReference type="PANTHER" id="PTHR17616:SF8">
    <property type="entry name" value="TRANSCRIPTIONAL COACTIVATOR YORKIE"/>
    <property type="match status" value="1"/>
</dbReference>
<evidence type="ECO:0000256" key="2">
    <source>
        <dbReference type="ARBA" id="ARBA00004496"/>
    </source>
</evidence>
<evidence type="ECO:0000256" key="3">
    <source>
        <dbReference type="ARBA" id="ARBA00022490"/>
    </source>
</evidence>
<keyword evidence="4" id="KW-0539">Nucleus</keyword>
<dbReference type="AlphaFoldDB" id="A0A0L0TF10"/>
<sequence>MPSALPATAATAAASSAETKPAPPPVIGRNLHKAHGIGISTDAAPHTPLIQGDLPDGWELALDERAGRLYFVDHNTLTTTWLDPRTMGPTCPTNAVVALDANTGCEYSNDEWCGTYLIDHVHRRIALPGRSDAVSSNVTVGDYARFWHALPARIEGAYQTAMAKIMRELDVLRDSSDVAVGLMDEDPGVPPESWFDLTDDADFGNGNGAQHYIAAPARPRTAAEILDATPRNVQRTWSYSRGMVSWHDSRILSR</sequence>
<evidence type="ECO:0000313" key="8">
    <source>
        <dbReference type="Proteomes" id="UP000054350"/>
    </source>
</evidence>
<dbReference type="Gene3D" id="2.20.70.10">
    <property type="match status" value="1"/>
</dbReference>
<feature type="domain" description="WW" evidence="6">
    <location>
        <begin position="52"/>
        <end position="86"/>
    </location>
</feature>
<keyword evidence="3" id="KW-0963">Cytoplasm</keyword>
<dbReference type="SUPFAM" id="SSF51045">
    <property type="entry name" value="WW domain"/>
    <property type="match status" value="1"/>
</dbReference>
<dbReference type="GO" id="GO:0035329">
    <property type="term" value="P:hippo signaling"/>
    <property type="evidence" value="ECO:0007669"/>
    <property type="project" value="TreeGrafter"/>
</dbReference>
<dbReference type="GO" id="GO:0005634">
    <property type="term" value="C:nucleus"/>
    <property type="evidence" value="ECO:0007669"/>
    <property type="project" value="UniProtKB-SubCell"/>
</dbReference>
<dbReference type="PANTHER" id="PTHR17616">
    <property type="entry name" value="YES-ASSOCIATED PROTEIN YAP1 FAMILY MEMBER"/>
    <property type="match status" value="1"/>
</dbReference>
<dbReference type="InterPro" id="IPR036020">
    <property type="entry name" value="WW_dom_sf"/>
</dbReference>
<protein>
    <recommendedName>
        <fullName evidence="6">WW domain-containing protein</fullName>
    </recommendedName>
</protein>
<dbReference type="PROSITE" id="PS50020">
    <property type="entry name" value="WW_DOMAIN_2"/>
    <property type="match status" value="1"/>
</dbReference>
<reference evidence="8" key="2">
    <citation type="submission" date="2009-11" db="EMBL/GenBank/DDBJ databases">
        <title>The Genome Sequence of Allomyces macrogynus strain ATCC 38327.</title>
        <authorList>
            <consortium name="The Broad Institute Genome Sequencing Platform"/>
            <person name="Russ C."/>
            <person name="Cuomo C."/>
            <person name="Shea T."/>
            <person name="Young S.K."/>
            <person name="Zeng Q."/>
            <person name="Koehrsen M."/>
            <person name="Haas B."/>
            <person name="Borodovsky M."/>
            <person name="Guigo R."/>
            <person name="Alvarado L."/>
            <person name="Berlin A."/>
            <person name="Borenstein D."/>
            <person name="Chen Z."/>
            <person name="Engels R."/>
            <person name="Freedman E."/>
            <person name="Gellesch M."/>
            <person name="Goldberg J."/>
            <person name="Griggs A."/>
            <person name="Gujja S."/>
            <person name="Heiman D."/>
            <person name="Hepburn T."/>
            <person name="Howarth C."/>
            <person name="Jen D."/>
            <person name="Larson L."/>
            <person name="Lewis B."/>
            <person name="Mehta T."/>
            <person name="Park D."/>
            <person name="Pearson M."/>
            <person name="Roberts A."/>
            <person name="Saif S."/>
            <person name="Shenoy N."/>
            <person name="Sisk P."/>
            <person name="Stolte C."/>
            <person name="Sykes S."/>
            <person name="Walk T."/>
            <person name="White J."/>
            <person name="Yandava C."/>
            <person name="Burger G."/>
            <person name="Gray M.W."/>
            <person name="Holland P.W.H."/>
            <person name="King N."/>
            <person name="Lang F.B.F."/>
            <person name="Roger A.J."/>
            <person name="Ruiz-Trillo I."/>
            <person name="Lander E."/>
            <person name="Nusbaum C."/>
        </authorList>
    </citation>
    <scope>NUCLEOTIDE SEQUENCE [LARGE SCALE GENOMIC DNA]</scope>
    <source>
        <strain evidence="8">ATCC 38327</strain>
    </source>
</reference>
<feature type="region of interest" description="Disordered" evidence="5">
    <location>
        <begin position="1"/>
        <end position="26"/>
    </location>
</feature>
<evidence type="ECO:0000259" key="6">
    <source>
        <dbReference type="PROSITE" id="PS50020"/>
    </source>
</evidence>
<dbReference type="GO" id="GO:0045944">
    <property type="term" value="P:positive regulation of transcription by RNA polymerase II"/>
    <property type="evidence" value="ECO:0007669"/>
    <property type="project" value="TreeGrafter"/>
</dbReference>
<organism evidence="7 8">
    <name type="scientific">Allomyces macrogynus (strain ATCC 38327)</name>
    <name type="common">Allomyces javanicus var. macrogynus</name>
    <dbReference type="NCBI Taxonomy" id="578462"/>
    <lineage>
        <taxon>Eukaryota</taxon>
        <taxon>Fungi</taxon>
        <taxon>Fungi incertae sedis</taxon>
        <taxon>Blastocladiomycota</taxon>
        <taxon>Blastocladiomycetes</taxon>
        <taxon>Blastocladiales</taxon>
        <taxon>Blastocladiaceae</taxon>
        <taxon>Allomyces</taxon>
    </lineage>
</organism>
<name>A0A0L0TF10_ALLM3</name>
<dbReference type="PROSITE" id="PS01159">
    <property type="entry name" value="WW_DOMAIN_1"/>
    <property type="match status" value="1"/>
</dbReference>
<evidence type="ECO:0000313" key="7">
    <source>
        <dbReference type="EMBL" id="KNE73285.1"/>
    </source>
</evidence>
<dbReference type="SMART" id="SM00456">
    <property type="entry name" value="WW"/>
    <property type="match status" value="1"/>
</dbReference>
<dbReference type="GO" id="GO:0003713">
    <property type="term" value="F:transcription coactivator activity"/>
    <property type="evidence" value="ECO:0007669"/>
    <property type="project" value="TreeGrafter"/>
</dbReference>
<accession>A0A0L0TF10</accession>
<reference evidence="7 8" key="1">
    <citation type="submission" date="2009-11" db="EMBL/GenBank/DDBJ databases">
        <title>Annotation of Allomyces macrogynus ATCC 38327.</title>
        <authorList>
            <consortium name="The Broad Institute Genome Sequencing Platform"/>
            <person name="Russ C."/>
            <person name="Cuomo C."/>
            <person name="Burger G."/>
            <person name="Gray M.W."/>
            <person name="Holland P.W.H."/>
            <person name="King N."/>
            <person name="Lang F.B.F."/>
            <person name="Roger A.J."/>
            <person name="Ruiz-Trillo I."/>
            <person name="Young S.K."/>
            <person name="Zeng Q."/>
            <person name="Gargeya S."/>
            <person name="Fitzgerald M."/>
            <person name="Haas B."/>
            <person name="Abouelleil A."/>
            <person name="Alvarado L."/>
            <person name="Arachchi H.M."/>
            <person name="Berlin A."/>
            <person name="Chapman S.B."/>
            <person name="Gearin G."/>
            <person name="Goldberg J."/>
            <person name="Griggs A."/>
            <person name="Gujja S."/>
            <person name="Hansen M."/>
            <person name="Heiman D."/>
            <person name="Howarth C."/>
            <person name="Larimer J."/>
            <person name="Lui A."/>
            <person name="MacDonald P.J.P."/>
            <person name="McCowen C."/>
            <person name="Montmayeur A."/>
            <person name="Murphy C."/>
            <person name="Neiman D."/>
            <person name="Pearson M."/>
            <person name="Priest M."/>
            <person name="Roberts A."/>
            <person name="Saif S."/>
            <person name="Shea T."/>
            <person name="Sisk P."/>
            <person name="Stolte C."/>
            <person name="Sykes S."/>
            <person name="Wortman J."/>
            <person name="Nusbaum C."/>
            <person name="Birren B."/>
        </authorList>
    </citation>
    <scope>NUCLEOTIDE SEQUENCE [LARGE SCALE GENOMIC DNA]</scope>
    <source>
        <strain evidence="7 8">ATCC 38327</strain>
    </source>
</reference>
<evidence type="ECO:0000256" key="1">
    <source>
        <dbReference type="ARBA" id="ARBA00004123"/>
    </source>
</evidence>
<feature type="compositionally biased region" description="Low complexity" evidence="5">
    <location>
        <begin position="1"/>
        <end position="20"/>
    </location>
</feature>
<comment type="subcellular location">
    <subcellularLocation>
        <location evidence="2">Cytoplasm</location>
    </subcellularLocation>
    <subcellularLocation>
        <location evidence="1">Nucleus</location>
    </subcellularLocation>
</comment>
<dbReference type="eggNOG" id="KOG3209">
    <property type="taxonomic scope" value="Eukaryota"/>
</dbReference>
<evidence type="ECO:0000256" key="5">
    <source>
        <dbReference type="SAM" id="MobiDB-lite"/>
    </source>
</evidence>
<dbReference type="Pfam" id="PF00397">
    <property type="entry name" value="WW"/>
    <property type="match status" value="1"/>
</dbReference>
<dbReference type="CDD" id="cd00201">
    <property type="entry name" value="WW"/>
    <property type="match status" value="1"/>
</dbReference>
<dbReference type="Proteomes" id="UP000054350">
    <property type="component" value="Unassembled WGS sequence"/>
</dbReference>
<dbReference type="GO" id="GO:0005737">
    <property type="term" value="C:cytoplasm"/>
    <property type="evidence" value="ECO:0007669"/>
    <property type="project" value="UniProtKB-SubCell"/>
</dbReference>
<keyword evidence="8" id="KW-1185">Reference proteome</keyword>
<dbReference type="InterPro" id="IPR001202">
    <property type="entry name" value="WW_dom"/>
</dbReference>
<dbReference type="STRING" id="578462.A0A0L0TF10"/>
<dbReference type="OrthoDB" id="3045089at2759"/>
<gene>
    <name evidence="7" type="ORF">AMAG_17454</name>
</gene>
<dbReference type="InterPro" id="IPR051583">
    <property type="entry name" value="YAP1"/>
</dbReference>
<dbReference type="VEuPathDB" id="FungiDB:AMAG_17454"/>
<proteinExistence type="predicted"/>
<dbReference type="EMBL" id="GG745393">
    <property type="protein sequence ID" value="KNE73285.1"/>
    <property type="molecule type" value="Genomic_DNA"/>
</dbReference>
<evidence type="ECO:0000256" key="4">
    <source>
        <dbReference type="ARBA" id="ARBA00023242"/>
    </source>
</evidence>